<evidence type="ECO:0000256" key="4">
    <source>
        <dbReference type="ARBA" id="ARBA00022723"/>
    </source>
</evidence>
<dbReference type="CDD" id="cd18731">
    <property type="entry name" value="PIN_NgFitB-like"/>
    <property type="match status" value="1"/>
</dbReference>
<evidence type="ECO:0000256" key="5">
    <source>
        <dbReference type="ARBA" id="ARBA00022801"/>
    </source>
</evidence>
<evidence type="ECO:0000256" key="8">
    <source>
        <dbReference type="HAMAP-Rule" id="MF_00265"/>
    </source>
</evidence>
<dbReference type="KEGG" id="cbaa:SRAA_0131"/>
<keyword evidence="11" id="KW-1185">Reference proteome</keyword>
<dbReference type="GO" id="GO:0000287">
    <property type="term" value="F:magnesium ion binding"/>
    <property type="evidence" value="ECO:0007669"/>
    <property type="project" value="UniProtKB-UniRule"/>
</dbReference>
<dbReference type="GO" id="GO:0016787">
    <property type="term" value="F:hydrolase activity"/>
    <property type="evidence" value="ECO:0007669"/>
    <property type="project" value="UniProtKB-KW"/>
</dbReference>
<dbReference type="EMBL" id="AP014568">
    <property type="protein sequence ID" value="BAO79985.1"/>
    <property type="molecule type" value="Genomic_DNA"/>
</dbReference>
<protein>
    <recommendedName>
        <fullName evidence="8">Ribonuclease VapC</fullName>
        <shortName evidence="8">RNase VapC</shortName>
        <ecNumber evidence="8">3.1.-.-</ecNumber>
    </recommendedName>
    <alternativeName>
        <fullName evidence="8">Toxin VapC</fullName>
    </alternativeName>
</protein>
<dbReference type="Pfam" id="PF01850">
    <property type="entry name" value="PIN"/>
    <property type="match status" value="1"/>
</dbReference>
<reference evidence="10 11" key="1">
    <citation type="journal article" date="2014" name="Nat. Commun.">
        <title>Physiological and genomic features of highly alkaliphilic hydrogen-utilizing Betaproteobacteria from a continental serpentinizing site.</title>
        <authorList>
            <person name="Suzuki S."/>
            <person name="Kuenen J.G."/>
            <person name="Schipper K."/>
            <person name="van der Velde S."/>
            <person name="Ishii S."/>
            <person name="Wu A."/>
            <person name="Sorokin D.Y."/>
            <person name="Tenney A."/>
            <person name="Meng X.Y."/>
            <person name="Morrill P.L."/>
            <person name="Kamagata Y."/>
            <person name="Muyzer G."/>
            <person name="Nealson K.H."/>
        </authorList>
    </citation>
    <scope>NUCLEOTIDE SEQUENCE [LARGE SCALE GENOMIC DNA]</scope>
    <source>
        <strain evidence="10 11">A1</strain>
    </source>
</reference>
<comment type="similarity">
    <text evidence="7 8">Belongs to the PINc/VapC protein family.</text>
</comment>
<dbReference type="OrthoDB" id="9804823at2"/>
<evidence type="ECO:0000256" key="6">
    <source>
        <dbReference type="ARBA" id="ARBA00022842"/>
    </source>
</evidence>
<sequence length="148" mass="16019">MTSAYLLDTNVLSELMRENPSSKVMAWFAQLPQAAMRTSAITQAEILTGVALLPAGKRRDGLAQAAEEMFASEWSGRCLPFDAAAAAHCAMVRAQRVRSGRPITTEDAQIAAIALANRLPLVTRNTKDFEGIDHLTVINPWDVKPSGP</sequence>
<evidence type="ECO:0000256" key="3">
    <source>
        <dbReference type="ARBA" id="ARBA00022722"/>
    </source>
</evidence>
<dbReference type="InterPro" id="IPR050556">
    <property type="entry name" value="Type_II_TA_system_RNase"/>
</dbReference>
<evidence type="ECO:0000256" key="7">
    <source>
        <dbReference type="ARBA" id="ARBA00038093"/>
    </source>
</evidence>
<keyword evidence="8" id="KW-0800">Toxin</keyword>
<accession>A0A060NH38</accession>
<evidence type="ECO:0000259" key="9">
    <source>
        <dbReference type="Pfam" id="PF01850"/>
    </source>
</evidence>
<dbReference type="RefSeq" id="WP_029462917.1">
    <property type="nucleotide sequence ID" value="NZ_AP014568.1"/>
</dbReference>
<comment type="function">
    <text evidence="8">Toxic component of a toxin-antitoxin (TA) system. An RNase.</text>
</comment>
<dbReference type="PANTHER" id="PTHR33653:SF1">
    <property type="entry name" value="RIBONUCLEASE VAPC2"/>
    <property type="match status" value="1"/>
</dbReference>
<dbReference type="InterPro" id="IPR002716">
    <property type="entry name" value="PIN_dom"/>
</dbReference>
<keyword evidence="2 8" id="KW-1277">Toxin-antitoxin system</keyword>
<dbReference type="GO" id="GO:0004540">
    <property type="term" value="F:RNA nuclease activity"/>
    <property type="evidence" value="ECO:0007669"/>
    <property type="project" value="InterPro"/>
</dbReference>
<evidence type="ECO:0000256" key="2">
    <source>
        <dbReference type="ARBA" id="ARBA00022649"/>
    </source>
</evidence>
<keyword evidence="5 8" id="KW-0378">Hydrolase</keyword>
<dbReference type="AlphaFoldDB" id="A0A060NH38"/>
<evidence type="ECO:0000313" key="10">
    <source>
        <dbReference type="EMBL" id="BAO79985.1"/>
    </source>
</evidence>
<gene>
    <name evidence="8" type="primary">vapC</name>
    <name evidence="10" type="ORF">SRAA_0131</name>
</gene>
<dbReference type="EC" id="3.1.-.-" evidence="8"/>
<dbReference type="HOGENOM" id="CLU_118482_8_2_4"/>
<evidence type="ECO:0000256" key="1">
    <source>
        <dbReference type="ARBA" id="ARBA00001946"/>
    </source>
</evidence>
<dbReference type="SUPFAM" id="SSF88723">
    <property type="entry name" value="PIN domain-like"/>
    <property type="match status" value="1"/>
</dbReference>
<dbReference type="GO" id="GO:0090729">
    <property type="term" value="F:toxin activity"/>
    <property type="evidence" value="ECO:0007669"/>
    <property type="project" value="UniProtKB-KW"/>
</dbReference>
<evidence type="ECO:0000313" key="11">
    <source>
        <dbReference type="Proteomes" id="UP000067461"/>
    </source>
</evidence>
<dbReference type="Gene3D" id="3.40.50.1010">
    <property type="entry name" value="5'-nuclease"/>
    <property type="match status" value="1"/>
</dbReference>
<proteinExistence type="inferred from homology"/>
<feature type="binding site" evidence="8">
    <location>
        <position position="107"/>
    </location>
    <ligand>
        <name>Mg(2+)</name>
        <dbReference type="ChEBI" id="CHEBI:18420"/>
    </ligand>
</feature>
<comment type="cofactor">
    <cofactor evidence="1 8">
        <name>Mg(2+)</name>
        <dbReference type="ChEBI" id="CHEBI:18420"/>
    </cofactor>
</comment>
<organism evidence="10 11">
    <name type="scientific">Serpentinimonas raichei</name>
    <dbReference type="NCBI Taxonomy" id="1458425"/>
    <lineage>
        <taxon>Bacteria</taxon>
        <taxon>Pseudomonadati</taxon>
        <taxon>Pseudomonadota</taxon>
        <taxon>Betaproteobacteria</taxon>
        <taxon>Burkholderiales</taxon>
        <taxon>Comamonadaceae</taxon>
        <taxon>Serpentinimonas</taxon>
    </lineage>
</organism>
<feature type="binding site" evidence="8">
    <location>
        <position position="8"/>
    </location>
    <ligand>
        <name>Mg(2+)</name>
        <dbReference type="ChEBI" id="CHEBI:18420"/>
    </ligand>
</feature>
<keyword evidence="3 8" id="KW-0540">Nuclease</keyword>
<dbReference type="HAMAP" id="MF_00265">
    <property type="entry name" value="VapC_Nob1"/>
    <property type="match status" value="1"/>
</dbReference>
<keyword evidence="4 8" id="KW-0479">Metal-binding</keyword>
<dbReference type="Proteomes" id="UP000067461">
    <property type="component" value="Chromosome"/>
</dbReference>
<keyword evidence="6 8" id="KW-0460">Magnesium</keyword>
<dbReference type="STRING" id="1458425.SRAA_0131"/>
<dbReference type="PANTHER" id="PTHR33653">
    <property type="entry name" value="RIBONUCLEASE VAPC2"/>
    <property type="match status" value="1"/>
</dbReference>
<feature type="domain" description="PIN" evidence="9">
    <location>
        <begin position="5"/>
        <end position="133"/>
    </location>
</feature>
<dbReference type="InterPro" id="IPR029060">
    <property type="entry name" value="PIN-like_dom_sf"/>
</dbReference>
<name>A0A060NH38_9BURK</name>
<dbReference type="InterPro" id="IPR022907">
    <property type="entry name" value="VapC_family"/>
</dbReference>